<dbReference type="SUPFAM" id="SSF52317">
    <property type="entry name" value="Class I glutamine amidotransferase-like"/>
    <property type="match status" value="1"/>
</dbReference>
<sequence>MLVPLKRHALALPALSLLLFAATQVVAVQAVAGPQALPGKELWLFGGGERICSSVEPEYCEASKLAAAQQFFAQQQAQTSKTFRCDKKSLQLLQQLAHWPVDAAPQARRLQVLQALSAKQNQILSAAELEQLAELLKLTGDEQSAIEDSCEVRPQRPDGSTARMAVYWPGTYAVTQDLFQRFIASARERRQLRRPQTPVTQKPRLLLITASSYNPYEWVDYYQQLFQAAGADVDWLPLEPAISQQVQPWDCGAIEAGRLKHSGQLRRAERYPELAVQQQKLCRDPKAMADVVEQADVVFINGGDQSLTLRALTSPDGRWLPLVERLLQRVRFAAVPLGGSSAGNAVQSGRPLGDIAMISGGRSTHALQHGALAHDIDAPLCRLSQSCGKVLADEQLTYRPQGGLQLFSLGIADTHFRERNREGRLLRLVQDAKAPAGFGVDEATVLRARFAPDRDGNGQDAMLEVHGSGAVWIVDRTAAKGDLAMSSGMAGLRVSRLLPGDTLHWQQVPASKTAHSEGSGSKGPGSEGQSSQVQYQGQLSCGTAPRQPTTQVDAEAYAPLALPGLSVRWQLGSEGQVAACQRSDGRWHYLAQPLSLQLTATKG</sequence>
<gene>
    <name evidence="3" type="ORF">ACFFJP_19495</name>
</gene>
<proteinExistence type="predicted"/>
<feature type="chain" id="PRO_5045455087" evidence="2">
    <location>
        <begin position="28"/>
        <end position="603"/>
    </location>
</feature>
<accession>A0ABV6BHY7</accession>
<dbReference type="Proteomes" id="UP001589813">
    <property type="component" value="Unassembled WGS sequence"/>
</dbReference>
<keyword evidence="2" id="KW-0732">Signal</keyword>
<evidence type="ECO:0000256" key="2">
    <source>
        <dbReference type="SAM" id="SignalP"/>
    </source>
</evidence>
<protein>
    <submittedName>
        <fullName evidence="3">Cyanophycinase</fullName>
        <ecNumber evidence="3">3.4.15.6</ecNumber>
    </submittedName>
</protein>
<feature type="compositionally biased region" description="Polar residues" evidence="1">
    <location>
        <begin position="533"/>
        <end position="548"/>
    </location>
</feature>
<dbReference type="PANTHER" id="PTHR36175">
    <property type="entry name" value="CYANOPHYCINASE"/>
    <property type="match status" value="1"/>
</dbReference>
<dbReference type="InterPro" id="IPR029062">
    <property type="entry name" value="Class_I_gatase-like"/>
</dbReference>
<dbReference type="Gene3D" id="3.40.50.880">
    <property type="match status" value="1"/>
</dbReference>
<dbReference type="GO" id="GO:0004180">
    <property type="term" value="F:carboxypeptidase activity"/>
    <property type="evidence" value="ECO:0007669"/>
    <property type="project" value="UniProtKB-KW"/>
</dbReference>
<dbReference type="RefSeq" id="WP_377248332.1">
    <property type="nucleotide sequence ID" value="NZ_JBHLXP010000005.1"/>
</dbReference>
<name>A0ABV6BHY7_9GAMM</name>
<evidence type="ECO:0000313" key="4">
    <source>
        <dbReference type="Proteomes" id="UP001589813"/>
    </source>
</evidence>
<keyword evidence="4" id="KW-1185">Reference proteome</keyword>
<dbReference type="CDD" id="cd03145">
    <property type="entry name" value="GAT1_cyanophycinase"/>
    <property type="match status" value="1"/>
</dbReference>
<keyword evidence="3" id="KW-0121">Carboxypeptidase</keyword>
<evidence type="ECO:0000313" key="3">
    <source>
        <dbReference type="EMBL" id="MFC0050481.1"/>
    </source>
</evidence>
<feature type="region of interest" description="Disordered" evidence="1">
    <location>
        <begin position="509"/>
        <end position="548"/>
    </location>
</feature>
<organism evidence="3 4">
    <name type="scientific">Rheinheimera tilapiae</name>
    <dbReference type="NCBI Taxonomy" id="875043"/>
    <lineage>
        <taxon>Bacteria</taxon>
        <taxon>Pseudomonadati</taxon>
        <taxon>Pseudomonadota</taxon>
        <taxon>Gammaproteobacteria</taxon>
        <taxon>Chromatiales</taxon>
        <taxon>Chromatiaceae</taxon>
        <taxon>Rheinheimera</taxon>
    </lineage>
</organism>
<comment type="caution">
    <text evidence="3">The sequence shown here is derived from an EMBL/GenBank/DDBJ whole genome shotgun (WGS) entry which is preliminary data.</text>
</comment>
<feature type="signal peptide" evidence="2">
    <location>
        <begin position="1"/>
        <end position="27"/>
    </location>
</feature>
<dbReference type="EMBL" id="JBHLXP010000005">
    <property type="protein sequence ID" value="MFC0050481.1"/>
    <property type="molecule type" value="Genomic_DNA"/>
</dbReference>
<keyword evidence="3" id="KW-0645">Protease</keyword>
<dbReference type="PANTHER" id="PTHR36175:SF1">
    <property type="entry name" value="CYANOPHYCINASE"/>
    <property type="match status" value="1"/>
</dbReference>
<reference evidence="3 4" key="1">
    <citation type="submission" date="2024-09" db="EMBL/GenBank/DDBJ databases">
        <authorList>
            <person name="Sun Q."/>
            <person name="Mori K."/>
        </authorList>
    </citation>
    <scope>NUCLEOTIDE SEQUENCE [LARGE SCALE GENOMIC DNA]</scope>
    <source>
        <strain evidence="3 4">KCTC 23315</strain>
    </source>
</reference>
<keyword evidence="3" id="KW-0378">Hydrolase</keyword>
<dbReference type="EC" id="3.4.15.6" evidence="3"/>
<evidence type="ECO:0000256" key="1">
    <source>
        <dbReference type="SAM" id="MobiDB-lite"/>
    </source>
</evidence>
<dbReference type="GO" id="GO:0008241">
    <property type="term" value="F:peptidyl-dipeptidase activity"/>
    <property type="evidence" value="ECO:0007669"/>
    <property type="project" value="UniProtKB-EC"/>
</dbReference>